<evidence type="ECO:0000256" key="5">
    <source>
        <dbReference type="ARBA" id="ARBA00022692"/>
    </source>
</evidence>
<dbReference type="InterPro" id="IPR055348">
    <property type="entry name" value="DctQ"/>
</dbReference>
<comment type="function">
    <text evidence="9">Part of the tripartite ATP-independent periplasmic (TRAP) transport system.</text>
</comment>
<dbReference type="PANTHER" id="PTHR35011:SF11">
    <property type="entry name" value="TRAP TRANSPORTER SMALL PERMEASE PROTEIN"/>
    <property type="match status" value="1"/>
</dbReference>
<keyword evidence="7 9" id="KW-0472">Membrane</keyword>
<comment type="subcellular location">
    <subcellularLocation>
        <location evidence="1 9">Cell inner membrane</location>
        <topology evidence="1 9">Multi-pass membrane protein</topology>
    </subcellularLocation>
</comment>
<keyword evidence="6 9" id="KW-1133">Transmembrane helix</keyword>
<evidence type="ECO:0000256" key="3">
    <source>
        <dbReference type="ARBA" id="ARBA00022475"/>
    </source>
</evidence>
<reference evidence="11 12" key="1">
    <citation type="submission" date="2020-08" db="EMBL/GenBank/DDBJ databases">
        <title>Genomic Encyclopedia of Type Strains, Phase IV (KMG-IV): sequencing the most valuable type-strain genomes for metagenomic binning, comparative biology and taxonomic classification.</title>
        <authorList>
            <person name="Goeker M."/>
        </authorList>
    </citation>
    <scope>NUCLEOTIDE SEQUENCE [LARGE SCALE GENOMIC DNA]</scope>
    <source>
        <strain evidence="11 12">DSM 11590</strain>
    </source>
</reference>
<accession>A0A7X0DMR6</accession>
<evidence type="ECO:0000256" key="6">
    <source>
        <dbReference type="ARBA" id="ARBA00022989"/>
    </source>
</evidence>
<dbReference type="Proteomes" id="UP000544872">
    <property type="component" value="Unassembled WGS sequence"/>
</dbReference>
<dbReference type="Pfam" id="PF04290">
    <property type="entry name" value="DctQ"/>
    <property type="match status" value="1"/>
</dbReference>
<dbReference type="AlphaFoldDB" id="A0A7X0DMR6"/>
<comment type="subunit">
    <text evidence="9">The complex comprises the extracytoplasmic solute receptor protein and the two transmembrane proteins.</text>
</comment>
<feature type="transmembrane region" description="Helical" evidence="9">
    <location>
        <begin position="94"/>
        <end position="117"/>
    </location>
</feature>
<dbReference type="PANTHER" id="PTHR35011">
    <property type="entry name" value="2,3-DIKETO-L-GULONATE TRAP TRANSPORTER SMALL PERMEASE PROTEIN YIAM"/>
    <property type="match status" value="1"/>
</dbReference>
<dbReference type="GO" id="GO:0022857">
    <property type="term" value="F:transmembrane transporter activity"/>
    <property type="evidence" value="ECO:0007669"/>
    <property type="project" value="UniProtKB-UniRule"/>
</dbReference>
<dbReference type="InterPro" id="IPR007387">
    <property type="entry name" value="TRAP_DctQ"/>
</dbReference>
<protein>
    <recommendedName>
        <fullName evidence="9">TRAP transporter small permease protein</fullName>
    </recommendedName>
</protein>
<dbReference type="GO" id="GO:0005886">
    <property type="term" value="C:plasma membrane"/>
    <property type="evidence" value="ECO:0007669"/>
    <property type="project" value="UniProtKB-SubCell"/>
</dbReference>
<keyword evidence="4 9" id="KW-0997">Cell inner membrane</keyword>
<comment type="caution">
    <text evidence="11">The sequence shown here is derived from an EMBL/GenBank/DDBJ whole genome shotgun (WGS) entry which is preliminary data.</text>
</comment>
<feature type="domain" description="Tripartite ATP-independent periplasmic transporters DctQ component" evidence="10">
    <location>
        <begin position="36"/>
        <end position="159"/>
    </location>
</feature>
<evidence type="ECO:0000256" key="1">
    <source>
        <dbReference type="ARBA" id="ARBA00004429"/>
    </source>
</evidence>
<feature type="transmembrane region" description="Helical" evidence="9">
    <location>
        <begin position="137"/>
        <end position="156"/>
    </location>
</feature>
<keyword evidence="12" id="KW-1185">Reference proteome</keyword>
<dbReference type="GO" id="GO:0015740">
    <property type="term" value="P:C4-dicarboxylate transport"/>
    <property type="evidence" value="ECO:0007669"/>
    <property type="project" value="TreeGrafter"/>
</dbReference>
<proteinExistence type="inferred from homology"/>
<dbReference type="EMBL" id="JACIIX010000010">
    <property type="protein sequence ID" value="MBB6211336.1"/>
    <property type="molecule type" value="Genomic_DNA"/>
</dbReference>
<evidence type="ECO:0000256" key="9">
    <source>
        <dbReference type="RuleBase" id="RU369079"/>
    </source>
</evidence>
<evidence type="ECO:0000256" key="4">
    <source>
        <dbReference type="ARBA" id="ARBA00022519"/>
    </source>
</evidence>
<name>A0A7X0DMR6_NOVIT</name>
<evidence type="ECO:0000313" key="12">
    <source>
        <dbReference type="Proteomes" id="UP000544872"/>
    </source>
</evidence>
<dbReference type="RefSeq" id="WP_221443515.1">
    <property type="nucleotide sequence ID" value="NZ_JACIIX010000010.1"/>
</dbReference>
<evidence type="ECO:0000259" key="10">
    <source>
        <dbReference type="Pfam" id="PF04290"/>
    </source>
</evidence>
<keyword evidence="5 9" id="KW-0812">Transmembrane</keyword>
<evidence type="ECO:0000256" key="7">
    <source>
        <dbReference type="ARBA" id="ARBA00023136"/>
    </source>
</evidence>
<organism evidence="11 12">
    <name type="scientific">Novispirillum itersonii</name>
    <name type="common">Aquaspirillum itersonii</name>
    <dbReference type="NCBI Taxonomy" id="189"/>
    <lineage>
        <taxon>Bacteria</taxon>
        <taxon>Pseudomonadati</taxon>
        <taxon>Pseudomonadota</taxon>
        <taxon>Alphaproteobacteria</taxon>
        <taxon>Rhodospirillales</taxon>
        <taxon>Novispirillaceae</taxon>
        <taxon>Novispirillum</taxon>
    </lineage>
</organism>
<evidence type="ECO:0000313" key="11">
    <source>
        <dbReference type="EMBL" id="MBB6211336.1"/>
    </source>
</evidence>
<gene>
    <name evidence="11" type="ORF">FHS48_002773</name>
</gene>
<evidence type="ECO:0000256" key="2">
    <source>
        <dbReference type="ARBA" id="ARBA00022448"/>
    </source>
</evidence>
<sequence>MLTRFQTTLHAVLSLLATLVMVLSGVALVVLITTFGWLVFGRYALNQTPTWVEQLALLLIVFITFTASAVGVRDRTHLAVDLLFEYVSRPTRRVILTVVHLLLAGFGLLMAVHSTTLMTFAWGTEIPLLGVSEGLRVLPMVIGGILTTAFALGNIVDDWVAQTTVSASAGHDSDAVSLPRSAAAETEDDLPDAVAAVTSPLPSPQAQA</sequence>
<evidence type="ECO:0000256" key="8">
    <source>
        <dbReference type="ARBA" id="ARBA00038436"/>
    </source>
</evidence>
<feature type="transmembrane region" description="Helical" evidence="9">
    <location>
        <begin position="51"/>
        <end position="73"/>
    </location>
</feature>
<feature type="transmembrane region" description="Helical" evidence="9">
    <location>
        <begin position="12"/>
        <end position="39"/>
    </location>
</feature>
<keyword evidence="2 9" id="KW-0813">Transport</keyword>
<comment type="similarity">
    <text evidence="8 9">Belongs to the TRAP transporter small permease family.</text>
</comment>
<keyword evidence="3" id="KW-1003">Cell membrane</keyword>